<evidence type="ECO:0000313" key="2">
    <source>
        <dbReference type="EMBL" id="KAF2294284.1"/>
    </source>
</evidence>
<reference evidence="2 3" key="1">
    <citation type="journal article" date="2020" name="Mol. Plant">
        <title>The Chromosome-Based Rubber Tree Genome Provides New Insights into Spurge Genome Evolution and Rubber Biosynthesis.</title>
        <authorList>
            <person name="Liu J."/>
            <person name="Shi C."/>
            <person name="Shi C.C."/>
            <person name="Li W."/>
            <person name="Zhang Q.J."/>
            <person name="Zhang Y."/>
            <person name="Li K."/>
            <person name="Lu H.F."/>
            <person name="Shi C."/>
            <person name="Zhu S.T."/>
            <person name="Xiao Z.Y."/>
            <person name="Nan H."/>
            <person name="Yue Y."/>
            <person name="Zhu X.G."/>
            <person name="Wu Y."/>
            <person name="Hong X.N."/>
            <person name="Fan G.Y."/>
            <person name="Tong Y."/>
            <person name="Zhang D."/>
            <person name="Mao C.L."/>
            <person name="Liu Y.L."/>
            <person name="Hao S.J."/>
            <person name="Liu W.Q."/>
            <person name="Lv M.Q."/>
            <person name="Zhang H.B."/>
            <person name="Liu Y."/>
            <person name="Hu-Tang G.R."/>
            <person name="Wang J.P."/>
            <person name="Wang J.H."/>
            <person name="Sun Y.H."/>
            <person name="Ni S.B."/>
            <person name="Chen W.B."/>
            <person name="Zhang X.C."/>
            <person name="Jiao Y.N."/>
            <person name="Eichler E.E."/>
            <person name="Li G.H."/>
            <person name="Liu X."/>
            <person name="Gao L.Z."/>
        </authorList>
    </citation>
    <scope>NUCLEOTIDE SEQUENCE [LARGE SCALE GENOMIC DNA]</scope>
    <source>
        <strain evidence="3">cv. GT1</strain>
        <tissue evidence="2">Leaf</tissue>
    </source>
</reference>
<protein>
    <submittedName>
        <fullName evidence="2">Uncharacterized protein</fullName>
    </submittedName>
</protein>
<dbReference type="AlphaFoldDB" id="A0A6A6L0B4"/>
<dbReference type="EMBL" id="JAAGAX010000013">
    <property type="protein sequence ID" value="KAF2294276.1"/>
    <property type="molecule type" value="Genomic_DNA"/>
</dbReference>
<evidence type="ECO:0000313" key="3">
    <source>
        <dbReference type="Proteomes" id="UP000467840"/>
    </source>
</evidence>
<comment type="caution">
    <text evidence="2">The sequence shown here is derived from an EMBL/GenBank/DDBJ whole genome shotgun (WGS) entry which is preliminary data.</text>
</comment>
<sequence>MVAQPQTVVLVGYFVVFKRKGEMGFGEEKICRVTSWNKRGEENQQRNMRVKQAVILAAYFFDNTDSNLIKSSSECGCEIACVGELTGSEDSSGIGEPSLLLGHKVRDNAWACEGRIGRVWDELALTAHVR</sequence>
<keyword evidence="3" id="KW-1185">Reference proteome</keyword>
<evidence type="ECO:0000313" key="1">
    <source>
        <dbReference type="EMBL" id="KAF2294276.1"/>
    </source>
</evidence>
<dbReference type="EMBL" id="JAAGAX010000013">
    <property type="protein sequence ID" value="KAF2294284.1"/>
    <property type="molecule type" value="Genomic_DNA"/>
</dbReference>
<gene>
    <name evidence="1" type="ORF">GH714_008776</name>
    <name evidence="2" type="ORF">GH714_008826</name>
</gene>
<proteinExistence type="predicted"/>
<organism evidence="2 3">
    <name type="scientific">Hevea brasiliensis</name>
    <name type="common">Para rubber tree</name>
    <name type="synonym">Siphonia brasiliensis</name>
    <dbReference type="NCBI Taxonomy" id="3981"/>
    <lineage>
        <taxon>Eukaryota</taxon>
        <taxon>Viridiplantae</taxon>
        <taxon>Streptophyta</taxon>
        <taxon>Embryophyta</taxon>
        <taxon>Tracheophyta</taxon>
        <taxon>Spermatophyta</taxon>
        <taxon>Magnoliopsida</taxon>
        <taxon>eudicotyledons</taxon>
        <taxon>Gunneridae</taxon>
        <taxon>Pentapetalae</taxon>
        <taxon>rosids</taxon>
        <taxon>fabids</taxon>
        <taxon>Malpighiales</taxon>
        <taxon>Euphorbiaceae</taxon>
        <taxon>Crotonoideae</taxon>
        <taxon>Micrandreae</taxon>
        <taxon>Hevea</taxon>
    </lineage>
</organism>
<accession>A0A6A6L0B4</accession>
<dbReference type="Proteomes" id="UP000467840">
    <property type="component" value="Chromosome 7"/>
</dbReference>
<name>A0A6A6L0B4_HEVBR</name>